<proteinExistence type="predicted"/>
<feature type="non-terminal residue" evidence="1">
    <location>
        <position position="303"/>
    </location>
</feature>
<gene>
    <name evidence="1" type="ORF">K505DRAFT_217229</name>
</gene>
<accession>A0A6A6X9H2</accession>
<evidence type="ECO:0000313" key="1">
    <source>
        <dbReference type="EMBL" id="KAF2792998.1"/>
    </source>
</evidence>
<protein>
    <submittedName>
        <fullName evidence="1">Uncharacterized protein</fullName>
    </submittedName>
</protein>
<dbReference type="EMBL" id="MU001946">
    <property type="protein sequence ID" value="KAF2792998.1"/>
    <property type="molecule type" value="Genomic_DNA"/>
</dbReference>
<keyword evidence="2" id="KW-1185">Reference proteome</keyword>
<name>A0A6A6X9H2_9PLEO</name>
<reference evidence="1" key="1">
    <citation type="journal article" date="2020" name="Stud. Mycol.">
        <title>101 Dothideomycetes genomes: a test case for predicting lifestyles and emergence of pathogens.</title>
        <authorList>
            <person name="Haridas S."/>
            <person name="Albert R."/>
            <person name="Binder M."/>
            <person name="Bloem J."/>
            <person name="Labutti K."/>
            <person name="Salamov A."/>
            <person name="Andreopoulos B."/>
            <person name="Baker S."/>
            <person name="Barry K."/>
            <person name="Bills G."/>
            <person name="Bluhm B."/>
            <person name="Cannon C."/>
            <person name="Castanera R."/>
            <person name="Culley D."/>
            <person name="Daum C."/>
            <person name="Ezra D."/>
            <person name="Gonzalez J."/>
            <person name="Henrissat B."/>
            <person name="Kuo A."/>
            <person name="Liang C."/>
            <person name="Lipzen A."/>
            <person name="Lutzoni F."/>
            <person name="Magnuson J."/>
            <person name="Mondo S."/>
            <person name="Nolan M."/>
            <person name="Ohm R."/>
            <person name="Pangilinan J."/>
            <person name="Park H.-J."/>
            <person name="Ramirez L."/>
            <person name="Alfaro M."/>
            <person name="Sun H."/>
            <person name="Tritt A."/>
            <person name="Yoshinaga Y."/>
            <person name="Zwiers L.-H."/>
            <person name="Turgeon B."/>
            <person name="Goodwin S."/>
            <person name="Spatafora J."/>
            <person name="Crous P."/>
            <person name="Grigoriev I."/>
        </authorList>
    </citation>
    <scope>NUCLEOTIDE SEQUENCE</scope>
    <source>
        <strain evidence="1">CBS 109.77</strain>
    </source>
</reference>
<dbReference type="AlphaFoldDB" id="A0A6A6X9H2"/>
<dbReference type="OrthoDB" id="62952at2759"/>
<organism evidence="1 2">
    <name type="scientific">Melanomma pulvis-pyrius CBS 109.77</name>
    <dbReference type="NCBI Taxonomy" id="1314802"/>
    <lineage>
        <taxon>Eukaryota</taxon>
        <taxon>Fungi</taxon>
        <taxon>Dikarya</taxon>
        <taxon>Ascomycota</taxon>
        <taxon>Pezizomycotina</taxon>
        <taxon>Dothideomycetes</taxon>
        <taxon>Pleosporomycetidae</taxon>
        <taxon>Pleosporales</taxon>
        <taxon>Melanommataceae</taxon>
        <taxon>Melanomma</taxon>
    </lineage>
</organism>
<dbReference type="InterPro" id="IPR038883">
    <property type="entry name" value="AN11006-like"/>
</dbReference>
<dbReference type="Proteomes" id="UP000799757">
    <property type="component" value="Unassembled WGS sequence"/>
</dbReference>
<dbReference type="PANTHER" id="PTHR42085">
    <property type="entry name" value="F-BOX DOMAIN-CONTAINING PROTEIN"/>
    <property type="match status" value="1"/>
</dbReference>
<evidence type="ECO:0000313" key="2">
    <source>
        <dbReference type="Proteomes" id="UP000799757"/>
    </source>
</evidence>
<feature type="non-terminal residue" evidence="1">
    <location>
        <position position="1"/>
    </location>
</feature>
<dbReference type="PANTHER" id="PTHR42085:SF1">
    <property type="entry name" value="F-BOX DOMAIN-CONTAINING PROTEIN"/>
    <property type="match status" value="1"/>
</dbReference>
<sequence length="303" mass="34922">ASPLLALPAELRNRIYDFYLAHDAAVAPPSISRSPLALSLTCRQLYHETHTLAFAATIFRVRHWDPREVQYKLQRVRSAFRPLITRLELTVTSEIKSSCWCLQGLVLANIGLSCVEHIYIKYTKGMEYIPMEYTSNAAIPLSNLVTLLWQTVGGCRNDQLKRICLVHDGLMPWDIIELYDHMTKALPRTVSPSFLFRTPPSPWPVWETQPNFENGQHHFSIWRRDKAERREVVITMGRTVREAEIFYQVRQELLEGKILSNISARQPDGVDAADLDSETLVYEIDQLSRDFKLTTPINTDAYY</sequence>